<dbReference type="EMBL" id="SWCJ01000018">
    <property type="protein sequence ID" value="TKB51726.1"/>
    <property type="molecule type" value="Genomic_DNA"/>
</dbReference>
<dbReference type="OrthoDB" id="581870at2"/>
<feature type="transmembrane region" description="Helical" evidence="6">
    <location>
        <begin position="41"/>
        <end position="65"/>
    </location>
</feature>
<evidence type="ECO:0000313" key="7">
    <source>
        <dbReference type="EMBL" id="TKB51726.1"/>
    </source>
</evidence>
<dbReference type="GO" id="GO:0015171">
    <property type="term" value="F:amino acid transmembrane transporter activity"/>
    <property type="evidence" value="ECO:0007669"/>
    <property type="project" value="TreeGrafter"/>
</dbReference>
<feature type="transmembrane region" description="Helical" evidence="6">
    <location>
        <begin position="77"/>
        <end position="95"/>
    </location>
</feature>
<gene>
    <name evidence="7" type="ORF">FCL42_17775</name>
</gene>
<keyword evidence="4 6" id="KW-1133">Transmembrane helix</keyword>
<evidence type="ECO:0000313" key="8">
    <source>
        <dbReference type="Proteomes" id="UP000305675"/>
    </source>
</evidence>
<feature type="transmembrane region" description="Helical" evidence="6">
    <location>
        <begin position="189"/>
        <end position="207"/>
    </location>
</feature>
<organism evidence="7 8">
    <name type="scientific">Ferrimonas aestuarii</name>
    <dbReference type="NCBI Taxonomy" id="2569539"/>
    <lineage>
        <taxon>Bacteria</taxon>
        <taxon>Pseudomonadati</taxon>
        <taxon>Pseudomonadota</taxon>
        <taxon>Gammaproteobacteria</taxon>
        <taxon>Alteromonadales</taxon>
        <taxon>Ferrimonadaceae</taxon>
        <taxon>Ferrimonas</taxon>
    </lineage>
</organism>
<keyword evidence="2" id="KW-1003">Cell membrane</keyword>
<protein>
    <submittedName>
        <fullName evidence="7">LysE family translocator</fullName>
    </submittedName>
</protein>
<dbReference type="PIRSF" id="PIRSF006324">
    <property type="entry name" value="LeuE"/>
    <property type="match status" value="1"/>
</dbReference>
<dbReference type="PANTHER" id="PTHR30086:SF16">
    <property type="entry name" value="AMINO ACID EFFLUX PERMEASE RHTB FAMILY"/>
    <property type="match status" value="1"/>
</dbReference>
<name>A0A4U1BKJ0_9GAMM</name>
<keyword evidence="8" id="KW-1185">Reference proteome</keyword>
<evidence type="ECO:0000256" key="6">
    <source>
        <dbReference type="SAM" id="Phobius"/>
    </source>
</evidence>
<proteinExistence type="predicted"/>
<evidence type="ECO:0000256" key="2">
    <source>
        <dbReference type="ARBA" id="ARBA00022475"/>
    </source>
</evidence>
<reference evidence="7 8" key="1">
    <citation type="submission" date="2019-04" db="EMBL/GenBank/DDBJ databases">
        <authorList>
            <person name="Hwang J.C."/>
        </authorList>
    </citation>
    <scope>NUCLEOTIDE SEQUENCE [LARGE SCALE GENOMIC DNA]</scope>
    <source>
        <strain evidence="7 8">IMCC35002</strain>
    </source>
</reference>
<dbReference type="AlphaFoldDB" id="A0A4U1BKJ0"/>
<dbReference type="GO" id="GO:0005886">
    <property type="term" value="C:plasma membrane"/>
    <property type="evidence" value="ECO:0007669"/>
    <property type="project" value="UniProtKB-SubCell"/>
</dbReference>
<sequence length="208" mass="21701">MTFSAWLPLATICILGAISPGPSLALVINNTVQKGQATGLATAIGHGVGVGLYALITAAGLGLVITQTPWLFSAIQYAGAAFLLYMAFNIIRSSLAAAKTRGDEDDSPAHKQTKFVGFGGGFLVAFLNPKLAIFFLALFSQFVKEGQGVGDQMIMMATAGGIDALWYALVALGIGSTGILHWLKANSVWVDRVSAVVFILLAAAVVLR</sequence>
<dbReference type="RefSeq" id="WP_136864815.1">
    <property type="nucleotide sequence ID" value="NZ_SWCJ01000018.1"/>
</dbReference>
<evidence type="ECO:0000256" key="1">
    <source>
        <dbReference type="ARBA" id="ARBA00004651"/>
    </source>
</evidence>
<evidence type="ECO:0000256" key="4">
    <source>
        <dbReference type="ARBA" id="ARBA00022989"/>
    </source>
</evidence>
<dbReference type="InterPro" id="IPR001123">
    <property type="entry name" value="LeuE-type"/>
</dbReference>
<dbReference type="Proteomes" id="UP000305675">
    <property type="component" value="Unassembled WGS sequence"/>
</dbReference>
<dbReference type="PANTHER" id="PTHR30086">
    <property type="entry name" value="ARGININE EXPORTER PROTEIN ARGO"/>
    <property type="match status" value="1"/>
</dbReference>
<feature type="transmembrane region" description="Helical" evidence="6">
    <location>
        <begin position="115"/>
        <end position="143"/>
    </location>
</feature>
<evidence type="ECO:0000256" key="5">
    <source>
        <dbReference type="ARBA" id="ARBA00023136"/>
    </source>
</evidence>
<keyword evidence="5 6" id="KW-0472">Membrane</keyword>
<keyword evidence="3 6" id="KW-0812">Transmembrane</keyword>
<comment type="caution">
    <text evidence="7">The sequence shown here is derived from an EMBL/GenBank/DDBJ whole genome shotgun (WGS) entry which is preliminary data.</text>
</comment>
<evidence type="ECO:0000256" key="3">
    <source>
        <dbReference type="ARBA" id="ARBA00022692"/>
    </source>
</evidence>
<dbReference type="Pfam" id="PF01810">
    <property type="entry name" value="LysE"/>
    <property type="match status" value="1"/>
</dbReference>
<accession>A0A4U1BKJ0</accession>
<comment type="subcellular location">
    <subcellularLocation>
        <location evidence="1">Cell membrane</location>
        <topology evidence="1">Multi-pass membrane protein</topology>
    </subcellularLocation>
</comment>
<feature type="transmembrane region" description="Helical" evidence="6">
    <location>
        <begin position="164"/>
        <end position="183"/>
    </location>
</feature>